<keyword evidence="2" id="KW-1185">Reference proteome</keyword>
<accession>A0A3S5AMQ4</accession>
<reference evidence="1" key="1">
    <citation type="submission" date="2018-11" db="EMBL/GenBank/DDBJ databases">
        <authorList>
            <consortium name="Pathogen Informatics"/>
        </authorList>
    </citation>
    <scope>NUCLEOTIDE SEQUENCE</scope>
</reference>
<dbReference type="AlphaFoldDB" id="A0A3S5AMQ4"/>
<proteinExistence type="predicted"/>
<dbReference type="OrthoDB" id="9977309at2759"/>
<organism evidence="1 2">
    <name type="scientific">Protopolystoma xenopodis</name>
    <dbReference type="NCBI Taxonomy" id="117903"/>
    <lineage>
        <taxon>Eukaryota</taxon>
        <taxon>Metazoa</taxon>
        <taxon>Spiralia</taxon>
        <taxon>Lophotrochozoa</taxon>
        <taxon>Platyhelminthes</taxon>
        <taxon>Monogenea</taxon>
        <taxon>Polyopisthocotylea</taxon>
        <taxon>Polystomatidea</taxon>
        <taxon>Polystomatidae</taxon>
        <taxon>Protopolystoma</taxon>
    </lineage>
</organism>
<comment type="caution">
    <text evidence="1">The sequence shown here is derived from an EMBL/GenBank/DDBJ whole genome shotgun (WGS) entry which is preliminary data.</text>
</comment>
<gene>
    <name evidence="1" type="ORF">PXEA_LOCUS26759</name>
</gene>
<name>A0A3S5AMQ4_9PLAT</name>
<dbReference type="Proteomes" id="UP000784294">
    <property type="component" value="Unassembled WGS sequence"/>
</dbReference>
<evidence type="ECO:0000313" key="2">
    <source>
        <dbReference type="Proteomes" id="UP000784294"/>
    </source>
</evidence>
<dbReference type="EMBL" id="CAAALY010245571">
    <property type="protein sequence ID" value="VEL33319.1"/>
    <property type="molecule type" value="Genomic_DNA"/>
</dbReference>
<sequence>MCIVRNADISDLIGGHSTCLCSALFCFSPTSDSTGEYVFGEQPKPCCLLADCDATIEKASSFSSRAIYSAFQAAELPGSLLNVTILIGVFLIDSGLPLMGVVNQPFYRPSPTSDLGRIFFGCTPSLLKSVELKGLSPSVWGPMTDSTNSEPEPACLCALPDRLFETAFSDSPNHRLRIMASVLDLPLLETSFTKALNLHQGDADL</sequence>
<evidence type="ECO:0000313" key="1">
    <source>
        <dbReference type="EMBL" id="VEL33319.1"/>
    </source>
</evidence>
<protein>
    <submittedName>
        <fullName evidence="1">Uncharacterized protein</fullName>
    </submittedName>
</protein>
<dbReference type="Gene3D" id="3.30.540.10">
    <property type="entry name" value="Fructose-1,6-Bisphosphatase, subunit A, domain 1"/>
    <property type="match status" value="1"/>
</dbReference>